<dbReference type="GO" id="GO:0005694">
    <property type="term" value="C:chromosome"/>
    <property type="evidence" value="ECO:0007669"/>
    <property type="project" value="InterPro"/>
</dbReference>
<dbReference type="InterPro" id="IPR013498">
    <property type="entry name" value="Topo_IA_Znf"/>
</dbReference>
<organism evidence="2 3">
    <name type="scientific">Clostridioides difficile</name>
    <name type="common">Peptoclostridium difficile</name>
    <dbReference type="NCBI Taxonomy" id="1496"/>
    <lineage>
        <taxon>Bacteria</taxon>
        <taxon>Bacillati</taxon>
        <taxon>Bacillota</taxon>
        <taxon>Clostridia</taxon>
        <taxon>Peptostreptococcales</taxon>
        <taxon>Peptostreptococcaceae</taxon>
        <taxon>Clostridioides</taxon>
    </lineage>
</organism>
<dbReference type="AlphaFoldDB" id="A0A9X8RLE3"/>
<dbReference type="GO" id="GO:0003677">
    <property type="term" value="F:DNA binding"/>
    <property type="evidence" value="ECO:0007669"/>
    <property type="project" value="InterPro"/>
</dbReference>
<dbReference type="Proteomes" id="UP000189137">
    <property type="component" value="Unassembled WGS sequence"/>
</dbReference>
<accession>A0A9X8RLE3</accession>
<gene>
    <name evidence="2" type="ORF">SAMEA3375112_03290</name>
</gene>
<dbReference type="SUPFAM" id="SSF57783">
    <property type="entry name" value="Zinc beta-ribbon"/>
    <property type="match status" value="1"/>
</dbReference>
<dbReference type="Pfam" id="PF01396">
    <property type="entry name" value="Zn_ribbon_Top1"/>
    <property type="match status" value="1"/>
</dbReference>
<proteinExistence type="predicted"/>
<dbReference type="EMBL" id="FUPS01000014">
    <property type="protein sequence ID" value="SJS97240.1"/>
    <property type="molecule type" value="Genomic_DNA"/>
</dbReference>
<name>A0A9X8RLE3_CLODI</name>
<dbReference type="GO" id="GO:0006265">
    <property type="term" value="P:DNA topological change"/>
    <property type="evidence" value="ECO:0007669"/>
    <property type="project" value="InterPro"/>
</dbReference>
<evidence type="ECO:0000313" key="3">
    <source>
        <dbReference type="Proteomes" id="UP000189137"/>
    </source>
</evidence>
<dbReference type="PROSITE" id="PS50965">
    <property type="entry name" value="NERD"/>
    <property type="match status" value="1"/>
</dbReference>
<dbReference type="GO" id="GO:0003916">
    <property type="term" value="F:DNA topoisomerase activity"/>
    <property type="evidence" value="ECO:0007669"/>
    <property type="project" value="InterPro"/>
</dbReference>
<protein>
    <submittedName>
        <fullName evidence="2">DNA topoisomerase I</fullName>
    </submittedName>
</protein>
<evidence type="ECO:0000259" key="1">
    <source>
        <dbReference type="PROSITE" id="PS50965"/>
    </source>
</evidence>
<dbReference type="InterPro" id="IPR011528">
    <property type="entry name" value="NERD"/>
</dbReference>
<dbReference type="Pfam" id="PF08378">
    <property type="entry name" value="NERD"/>
    <property type="match status" value="1"/>
</dbReference>
<reference evidence="2 3" key="1">
    <citation type="submission" date="2017-02" db="EMBL/GenBank/DDBJ databases">
        <authorList>
            <consortium name="Pathogen Informatics"/>
        </authorList>
    </citation>
    <scope>NUCLEOTIDE SEQUENCE [LARGE SCALE GENOMIC DNA]</scope>
    <source>
        <strain evidence="2 3">VRECD0157</strain>
    </source>
</reference>
<evidence type="ECO:0000313" key="2">
    <source>
        <dbReference type="EMBL" id="SJS97240.1"/>
    </source>
</evidence>
<comment type="caution">
    <text evidence="2">The sequence shown here is derived from an EMBL/GenBank/DDBJ whole genome shotgun (WGS) entry which is preliminary data.</text>
</comment>
<sequence>MRMFKEIFKKVFMSEEVSKTVKEVNNIIEDTKIQVKGGLGELRLDFILSRLGKDYVIIKDIIVPGSNKTTQIDSIVISIYGIFVIECKNFSGYIYGNDKDKVWTQIVRKTKNTFYNPLRQNYAHIKAIENIIGNKYNIYSIIVFSDKATLKNVMISGNNIRVINESEILSTISKCKDITIGKEEIKIIRDKIFDCMKTTNQNIREHVRNLKNITEEDKCPRCQIGHLIKRKGQYGEFWGCSQYPKCKYIRK</sequence>
<feature type="domain" description="NERD" evidence="1">
    <location>
        <begin position="36"/>
        <end position="151"/>
    </location>
</feature>
<dbReference type="Gene3D" id="3.30.65.10">
    <property type="entry name" value="Bacterial Topoisomerase I, domain 1"/>
    <property type="match status" value="1"/>
</dbReference>